<evidence type="ECO:0000256" key="1">
    <source>
        <dbReference type="SAM" id="SignalP"/>
    </source>
</evidence>
<evidence type="ECO:0000259" key="2">
    <source>
        <dbReference type="Pfam" id="PF07589"/>
    </source>
</evidence>
<accession>A0ABW8GNF8</accession>
<sequence>MNFKMKALVAAAVAAMSVSGVASAAMTDGKTNSSSLVLTIIDATNNVSATFDLGFDYAGFSVGGASSASSFSWNLATGDYADAWSAITGAGSTLSWAVAATDYVGSINEAGSMGFITTFRAGQTLPDSLRMAQFGAPQAQFDRYVNANNALGNHGSVENGASTGNTGNAYGGQFYVGNKFYGIGPLVTGAIGDELGVVQYYSAVGSLGKLTFAEYDASFKLDANGVLTYAVAAVPEPETYALLLAGLGLVGAAARRRKAA</sequence>
<proteinExistence type="predicted"/>
<dbReference type="NCBIfam" id="TIGR02595">
    <property type="entry name" value="PEP_CTERM"/>
    <property type="match status" value="1"/>
</dbReference>
<evidence type="ECO:0000313" key="4">
    <source>
        <dbReference type="Proteomes" id="UP001617669"/>
    </source>
</evidence>
<dbReference type="NCBIfam" id="NF035944">
    <property type="entry name" value="PEPxxWA-CTERM"/>
    <property type="match status" value="1"/>
</dbReference>
<comment type="caution">
    <text evidence="3">The sequence shown here is derived from an EMBL/GenBank/DDBJ whole genome shotgun (WGS) entry which is preliminary data.</text>
</comment>
<evidence type="ECO:0000313" key="3">
    <source>
        <dbReference type="EMBL" id="MFJ5446893.1"/>
    </source>
</evidence>
<feature type="chain" id="PRO_5047346057" evidence="1">
    <location>
        <begin position="25"/>
        <end position="260"/>
    </location>
</feature>
<feature type="domain" description="Ice-binding protein C-terminal" evidence="2">
    <location>
        <begin position="233"/>
        <end position="257"/>
    </location>
</feature>
<organism evidence="3 4">
    <name type="scientific">Methylobacillus methanolivorans</name>
    <dbReference type="NCBI Taxonomy" id="1848927"/>
    <lineage>
        <taxon>Bacteria</taxon>
        <taxon>Pseudomonadati</taxon>
        <taxon>Pseudomonadota</taxon>
        <taxon>Betaproteobacteria</taxon>
        <taxon>Nitrosomonadales</taxon>
        <taxon>Methylophilaceae</taxon>
        <taxon>Methylobacillus</taxon>
    </lineage>
</organism>
<dbReference type="RefSeq" id="WP_400883017.1">
    <property type="nucleotide sequence ID" value="NZ_JBIWXY010000002.1"/>
</dbReference>
<gene>
    <name evidence="3" type="ORF">ACIKP9_11685</name>
</gene>
<dbReference type="EMBL" id="JBIWXY010000002">
    <property type="protein sequence ID" value="MFJ5446893.1"/>
    <property type="molecule type" value="Genomic_DNA"/>
</dbReference>
<keyword evidence="1" id="KW-0732">Signal</keyword>
<dbReference type="InterPro" id="IPR013424">
    <property type="entry name" value="Ice-binding_C"/>
</dbReference>
<dbReference type="Proteomes" id="UP001617669">
    <property type="component" value="Unassembled WGS sequence"/>
</dbReference>
<feature type="signal peptide" evidence="1">
    <location>
        <begin position="1"/>
        <end position="24"/>
    </location>
</feature>
<keyword evidence="4" id="KW-1185">Reference proteome</keyword>
<protein>
    <submittedName>
        <fullName evidence="3">PEPxxWA-CTERM sorting domain-containing protein</fullName>
    </submittedName>
</protein>
<name>A0ABW8GNF8_9PROT</name>
<dbReference type="Pfam" id="PF07589">
    <property type="entry name" value="PEP-CTERM"/>
    <property type="match status" value="1"/>
</dbReference>
<reference evidence="3 4" key="1">
    <citation type="submission" date="2024-11" db="EMBL/GenBank/DDBJ databases">
        <authorList>
            <person name="Kaparullina E.N."/>
            <person name="Delegan Y.A."/>
            <person name="Doronina N.V."/>
        </authorList>
    </citation>
    <scope>NUCLEOTIDE SEQUENCE [LARGE SCALE GENOMIC DNA]</scope>
    <source>
        <strain evidence="3 4">7sh_L</strain>
    </source>
</reference>